<dbReference type="Pfam" id="PF10204">
    <property type="entry name" value="DuoxA"/>
    <property type="match status" value="2"/>
</dbReference>
<dbReference type="InterPro" id="IPR018469">
    <property type="entry name" value="Dual_oxidase_maturation_fac"/>
</dbReference>
<dbReference type="EMBL" id="CAAE01014769">
    <property type="protein sequence ID" value="CAG05550.1"/>
    <property type="molecule type" value="Genomic_DNA"/>
</dbReference>
<evidence type="ECO:0000256" key="3">
    <source>
        <dbReference type="ARBA" id="ARBA00022692"/>
    </source>
</evidence>
<gene>
    <name evidence="8" type="ORF">GSTENG00025606001</name>
</gene>
<dbReference type="AlphaFoldDB" id="Q4S1D2"/>
<evidence type="ECO:0000256" key="1">
    <source>
        <dbReference type="ARBA" id="ARBA00004141"/>
    </source>
</evidence>
<sequence>PFYPPQRTSFIFSGRLLTIILVFLLLALSLLLILPGIRGKWVSGFQRQPWNSLGLHLHLLSPSSPSCQRLFWMFRILLSIFIGAVIVALNFTRDWAEARMTTKAAYKSFSSAVVTAEVGLHVGLYGINVTLKGTPAVQLNETIDYNEMFTWHGTVEEEYEEALERGLPNPILYVAEKFTRSGACRLVSQYRYPGRCASATLWYTFFIPGLAVNDRGADLKTSPQVGLLLLVARQRPPQHAGAPVRGIRPAGRGRLHPLLRGLLLHRHECAAVCFPHRKRVLPHPVQPFVLAGSGYR</sequence>
<dbReference type="PANTHER" id="PTHR31158:SF1">
    <property type="entry name" value="DOXA1 FACTOR-RELATED"/>
    <property type="match status" value="1"/>
</dbReference>
<evidence type="ECO:0000256" key="7">
    <source>
        <dbReference type="SAM" id="Phobius"/>
    </source>
</evidence>
<evidence type="ECO:0000256" key="5">
    <source>
        <dbReference type="ARBA" id="ARBA00023136"/>
    </source>
</evidence>
<dbReference type="PANTHER" id="PTHR31158">
    <property type="entry name" value="DUAL OXIDASE 2"/>
    <property type="match status" value="1"/>
</dbReference>
<feature type="non-terminal residue" evidence="8">
    <location>
        <position position="1"/>
    </location>
</feature>
<evidence type="ECO:0000313" key="8">
    <source>
        <dbReference type="EMBL" id="CAG05550.1"/>
    </source>
</evidence>
<dbReference type="GO" id="GO:0015031">
    <property type="term" value="P:protein transport"/>
    <property type="evidence" value="ECO:0007669"/>
    <property type="project" value="InterPro"/>
</dbReference>
<dbReference type="KEGG" id="tng:GSTEN00025606G001"/>
<comment type="similarity">
    <text evidence="2">Belongs to the DUOXA family.</text>
</comment>
<feature type="transmembrane region" description="Helical" evidence="7">
    <location>
        <begin position="70"/>
        <end position="91"/>
    </location>
</feature>
<keyword evidence="3 7" id="KW-0812">Transmembrane</keyword>
<keyword evidence="6" id="KW-0325">Glycoprotein</keyword>
<evidence type="ECO:0000256" key="4">
    <source>
        <dbReference type="ARBA" id="ARBA00022989"/>
    </source>
</evidence>
<name>Q4S1D2_TETNG</name>
<organism evidence="8">
    <name type="scientific">Tetraodon nigroviridis</name>
    <name type="common">Spotted green pufferfish</name>
    <name type="synonym">Chelonodon nigroviridis</name>
    <dbReference type="NCBI Taxonomy" id="99883"/>
    <lineage>
        <taxon>Eukaryota</taxon>
        <taxon>Metazoa</taxon>
        <taxon>Chordata</taxon>
        <taxon>Craniata</taxon>
        <taxon>Vertebrata</taxon>
        <taxon>Euteleostomi</taxon>
        <taxon>Actinopterygii</taxon>
        <taxon>Neopterygii</taxon>
        <taxon>Teleostei</taxon>
        <taxon>Neoteleostei</taxon>
        <taxon>Acanthomorphata</taxon>
        <taxon>Eupercaria</taxon>
        <taxon>Tetraodontiformes</taxon>
        <taxon>Tetradontoidea</taxon>
        <taxon>Tetraodontidae</taxon>
        <taxon>Tetraodon</taxon>
    </lineage>
</organism>
<keyword evidence="4 7" id="KW-1133">Transmembrane helix</keyword>
<reference evidence="8" key="2">
    <citation type="submission" date="2004-02" db="EMBL/GenBank/DDBJ databases">
        <authorList>
            <consortium name="Genoscope"/>
            <consortium name="Whitehead Institute Centre for Genome Research"/>
        </authorList>
    </citation>
    <scope>NUCLEOTIDE SEQUENCE</scope>
</reference>
<comment type="caution">
    <text evidence="8">The sequence shown here is derived from an EMBL/GenBank/DDBJ whole genome shotgun (WGS) entry which is preliminary data.</text>
</comment>
<dbReference type="GO" id="GO:0005789">
    <property type="term" value="C:endoplasmic reticulum membrane"/>
    <property type="evidence" value="ECO:0007669"/>
    <property type="project" value="InterPro"/>
</dbReference>
<evidence type="ECO:0000256" key="2">
    <source>
        <dbReference type="ARBA" id="ARBA00009816"/>
    </source>
</evidence>
<accession>Q4S1D2</accession>
<protein>
    <submittedName>
        <fullName evidence="8">(spotted green pufferfish) hypothetical protein</fullName>
    </submittedName>
</protein>
<comment type="subcellular location">
    <subcellularLocation>
        <location evidence="1">Membrane</location>
        <topology evidence="1">Multi-pass membrane protein</topology>
    </subcellularLocation>
</comment>
<reference evidence="8" key="1">
    <citation type="journal article" date="2004" name="Nature">
        <title>Genome duplication in the teleost fish Tetraodon nigroviridis reveals the early vertebrate proto-karyotype.</title>
        <authorList>
            <person name="Jaillon O."/>
            <person name="Aury J.-M."/>
            <person name="Brunet F."/>
            <person name="Petit J.-L."/>
            <person name="Stange-Thomann N."/>
            <person name="Mauceli E."/>
            <person name="Bouneau L."/>
            <person name="Fischer C."/>
            <person name="Ozouf-Costaz C."/>
            <person name="Bernot A."/>
            <person name="Nicaud S."/>
            <person name="Jaffe D."/>
            <person name="Fisher S."/>
            <person name="Lutfalla G."/>
            <person name="Dossat C."/>
            <person name="Segurens B."/>
            <person name="Dasilva C."/>
            <person name="Salanoubat M."/>
            <person name="Levy M."/>
            <person name="Boudet N."/>
            <person name="Castellano S."/>
            <person name="Anthouard V."/>
            <person name="Jubin C."/>
            <person name="Castelli V."/>
            <person name="Katinka M."/>
            <person name="Vacherie B."/>
            <person name="Biemont C."/>
            <person name="Skalli Z."/>
            <person name="Cattolico L."/>
            <person name="Poulain J."/>
            <person name="De Berardinis V."/>
            <person name="Cruaud C."/>
            <person name="Duprat S."/>
            <person name="Brottier P."/>
            <person name="Coutanceau J.-P."/>
            <person name="Gouzy J."/>
            <person name="Parra G."/>
            <person name="Lardier G."/>
            <person name="Chapple C."/>
            <person name="McKernan K.J."/>
            <person name="McEwan P."/>
            <person name="Bosak S."/>
            <person name="Kellis M."/>
            <person name="Volff J.-N."/>
            <person name="Guigo R."/>
            <person name="Zody M.C."/>
            <person name="Mesirov J."/>
            <person name="Lindblad-Toh K."/>
            <person name="Birren B."/>
            <person name="Nusbaum C."/>
            <person name="Kahn D."/>
            <person name="Robinson-Rechavi M."/>
            <person name="Laudet V."/>
            <person name="Schachter V."/>
            <person name="Quetier F."/>
            <person name="Saurin W."/>
            <person name="Scarpelli C."/>
            <person name="Wincker P."/>
            <person name="Lander E.S."/>
            <person name="Weissenbach J."/>
            <person name="Roest Crollius H."/>
        </authorList>
    </citation>
    <scope>NUCLEOTIDE SEQUENCE [LARGE SCALE GENOMIC DNA]</scope>
</reference>
<proteinExistence type="inferred from homology"/>
<dbReference type="OrthoDB" id="10042652at2759"/>
<evidence type="ECO:0000256" key="6">
    <source>
        <dbReference type="ARBA" id="ARBA00023180"/>
    </source>
</evidence>
<keyword evidence="5 7" id="KW-0472">Membrane</keyword>